<dbReference type="GO" id="GO:0008233">
    <property type="term" value="F:peptidase activity"/>
    <property type="evidence" value="ECO:0007669"/>
    <property type="project" value="UniProtKB-KW"/>
</dbReference>
<keyword evidence="2" id="KW-0067">ATP-binding</keyword>
<evidence type="ECO:0000313" key="3">
    <source>
        <dbReference type="Proteomes" id="UP000198515"/>
    </source>
</evidence>
<keyword evidence="2" id="KW-0547">Nucleotide-binding</keyword>
<dbReference type="InterPro" id="IPR038366">
    <property type="entry name" value="Znf_CppX_C4_sf"/>
</dbReference>
<dbReference type="Proteomes" id="UP000198515">
    <property type="component" value="Unassembled WGS sequence"/>
</dbReference>
<dbReference type="GO" id="GO:0006508">
    <property type="term" value="P:proteolysis"/>
    <property type="evidence" value="ECO:0007669"/>
    <property type="project" value="UniProtKB-KW"/>
</dbReference>
<proteinExistence type="predicted"/>
<dbReference type="SUPFAM" id="SSF57716">
    <property type="entry name" value="Glucocorticoid receptor-like (DNA-binding domain)"/>
    <property type="match status" value="1"/>
</dbReference>
<dbReference type="Pfam" id="PF06689">
    <property type="entry name" value="zf-C4_ClpX"/>
    <property type="match status" value="1"/>
</dbReference>
<evidence type="ECO:0000259" key="1">
    <source>
        <dbReference type="SMART" id="SM00994"/>
    </source>
</evidence>
<feature type="domain" description="ATP-dependent Clp protease ATP-binding subunit ClpX zinc ribbon" evidence="1">
    <location>
        <begin position="22"/>
        <end position="60"/>
    </location>
</feature>
<keyword evidence="3" id="KW-1185">Reference proteome</keyword>
<dbReference type="InterPro" id="IPR010603">
    <property type="entry name" value="Znf_CppX_C4"/>
</dbReference>
<dbReference type="GO" id="GO:0008270">
    <property type="term" value="F:zinc ion binding"/>
    <property type="evidence" value="ECO:0007669"/>
    <property type="project" value="InterPro"/>
</dbReference>
<evidence type="ECO:0000313" key="2">
    <source>
        <dbReference type="EMBL" id="SCC62247.1"/>
    </source>
</evidence>
<protein>
    <submittedName>
        <fullName evidence="2">ATP-dependent Clp protease ATP-binding subunit ClpX</fullName>
    </submittedName>
</protein>
<accession>A0A1C4G229</accession>
<sequence length="105" mass="12037">MMTIYNNLDKWCQIPQREPDPKTVCNFCKQVITEDRLITGPGVNICTDCIDLCNEIVSDRRTEYRKKYIEEMSTMLCMADEALTAEKAIVLACSIFDAGYRKGEI</sequence>
<keyword evidence="2" id="KW-0378">Hydrolase</keyword>
<dbReference type="InterPro" id="IPR020458">
    <property type="entry name" value="Znf_DskA_TraR_CS"/>
</dbReference>
<dbReference type="SMART" id="SM00994">
    <property type="entry name" value="zf-C4_ClpX"/>
    <property type="match status" value="1"/>
</dbReference>
<dbReference type="PROSITE" id="PS01102">
    <property type="entry name" value="ZF_DKSA_1"/>
    <property type="match status" value="1"/>
</dbReference>
<dbReference type="AlphaFoldDB" id="A0A1C4G229"/>
<keyword evidence="2" id="KW-0645">Protease</keyword>
<dbReference type="Gene3D" id="6.20.220.10">
    <property type="entry name" value="ClpX chaperone, C4-type zinc finger domain"/>
    <property type="match status" value="1"/>
</dbReference>
<reference evidence="3" key="1">
    <citation type="submission" date="2016-08" db="EMBL/GenBank/DDBJ databases">
        <authorList>
            <person name="Varghese N."/>
            <person name="Submissions Spin"/>
        </authorList>
    </citation>
    <scope>NUCLEOTIDE SEQUENCE [LARGE SCALE GENOMIC DNA]</scope>
    <source>
        <strain evidence="3">REICA_142</strain>
    </source>
</reference>
<dbReference type="GO" id="GO:0046983">
    <property type="term" value="F:protein dimerization activity"/>
    <property type="evidence" value="ECO:0007669"/>
    <property type="project" value="InterPro"/>
</dbReference>
<organism evidence="2 3">
    <name type="scientific">Kosakonia oryziphila</name>
    <dbReference type="NCBI Taxonomy" id="1005667"/>
    <lineage>
        <taxon>Bacteria</taxon>
        <taxon>Pseudomonadati</taxon>
        <taxon>Pseudomonadota</taxon>
        <taxon>Gammaproteobacteria</taxon>
        <taxon>Enterobacterales</taxon>
        <taxon>Enterobacteriaceae</taxon>
        <taxon>Kosakonia</taxon>
    </lineage>
</organism>
<gene>
    <name evidence="2" type="ORF">GA0061070_104928</name>
</gene>
<name>A0A1C4G229_9ENTR</name>
<dbReference type="EMBL" id="FMBC01000049">
    <property type="protein sequence ID" value="SCC62247.1"/>
    <property type="molecule type" value="Genomic_DNA"/>
</dbReference>
<dbReference type="GO" id="GO:0005524">
    <property type="term" value="F:ATP binding"/>
    <property type="evidence" value="ECO:0007669"/>
    <property type="project" value="UniProtKB-KW"/>
</dbReference>
<dbReference type="RefSeq" id="WP_090137645.1">
    <property type="nucleotide sequence ID" value="NZ_FMBC01000049.1"/>
</dbReference>